<protein>
    <recommendedName>
        <fullName evidence="3">SMI1/KNR4 family protein</fullName>
    </recommendedName>
</protein>
<evidence type="ECO:0000313" key="1">
    <source>
        <dbReference type="EMBL" id="MBC9977761.1"/>
    </source>
</evidence>
<gene>
    <name evidence="1" type="ORF">HA482_05950</name>
</gene>
<accession>A0ABR7U2K7</accession>
<dbReference type="Proteomes" id="UP000639516">
    <property type="component" value="Unassembled WGS sequence"/>
</dbReference>
<dbReference type="PANTHER" id="PTHR32011:SF2">
    <property type="entry name" value="OS08G0472400 PROTEIN"/>
    <property type="match status" value="1"/>
</dbReference>
<evidence type="ECO:0008006" key="3">
    <source>
        <dbReference type="Google" id="ProtNLM"/>
    </source>
</evidence>
<reference evidence="1 2" key="1">
    <citation type="journal article" date="2020" name="Arch. Microbiol.">
        <title>Bradyrhizobium campsiandrae sp. nov., a nitrogen-fixing bacterial strain isolated from a native leguminous tree from the Amazon adapted to flooded conditions.</title>
        <authorList>
            <person name="Cabral Michel D."/>
            <person name="Martins da Costa E."/>
            <person name="Azarias Guimaraes A."/>
            <person name="Soares de Carvalho T."/>
            <person name="Santos de Castro Caputo P."/>
            <person name="Willems A."/>
            <person name="de Souza Moreira F.M."/>
        </authorList>
    </citation>
    <scope>NUCLEOTIDE SEQUENCE [LARGE SCALE GENOMIC DNA]</scope>
    <source>
        <strain evidence="2">INPA 384B</strain>
    </source>
</reference>
<proteinExistence type="predicted"/>
<evidence type="ECO:0000313" key="2">
    <source>
        <dbReference type="Proteomes" id="UP000639516"/>
    </source>
</evidence>
<keyword evidence="2" id="KW-1185">Reference proteome</keyword>
<dbReference type="EMBL" id="JAATTO010000007">
    <property type="protein sequence ID" value="MBC9977761.1"/>
    <property type="molecule type" value="Genomic_DNA"/>
</dbReference>
<name>A0ABR7U2K7_9BRAD</name>
<comment type="caution">
    <text evidence="1">The sequence shown here is derived from an EMBL/GenBank/DDBJ whole genome shotgun (WGS) entry which is preliminary data.</text>
</comment>
<sequence>MWAEGYTQSELDVAQAKYGLVFPPDLVALLRDRRPILGYDWRSDDKEIREMLKWPLEGLLFDVENNALWWPEWGDKPGTAEARSEVLEKIIGSAPKLIPLVSHRYLPAEPNEPGNPVFSIYQSDLIYYGADLADYFERDFVDPSRPLSQPVKHITFWSDLVERNS</sequence>
<organism evidence="1 2">
    <name type="scientific">Bradyrhizobium campsiandrae</name>
    <dbReference type="NCBI Taxonomy" id="1729892"/>
    <lineage>
        <taxon>Bacteria</taxon>
        <taxon>Pseudomonadati</taxon>
        <taxon>Pseudomonadota</taxon>
        <taxon>Alphaproteobacteria</taxon>
        <taxon>Hyphomicrobiales</taxon>
        <taxon>Nitrobacteraceae</taxon>
        <taxon>Bradyrhizobium</taxon>
    </lineage>
</organism>
<dbReference type="PANTHER" id="PTHR32011">
    <property type="entry name" value="OS08G0472400 PROTEIN"/>
    <property type="match status" value="1"/>
</dbReference>